<dbReference type="GO" id="GO:0006397">
    <property type="term" value="P:mRNA processing"/>
    <property type="evidence" value="ECO:0007669"/>
    <property type="project" value="UniProtKB-KW"/>
</dbReference>
<feature type="compositionally biased region" description="Basic and acidic residues" evidence="9">
    <location>
        <begin position="77"/>
        <end position="89"/>
    </location>
</feature>
<protein>
    <recommendedName>
        <fullName evidence="2">RNA helicase</fullName>
        <ecNumber evidence="2">3.6.4.13</ecNumber>
    </recommendedName>
</protein>
<dbReference type="SUPFAM" id="SSF52540">
    <property type="entry name" value="P-loop containing nucleoside triphosphate hydrolases"/>
    <property type="match status" value="1"/>
</dbReference>
<dbReference type="PROSITE" id="PS00690">
    <property type="entry name" value="DEAH_ATP_HELICASE"/>
    <property type="match status" value="1"/>
</dbReference>
<keyword evidence="5" id="KW-0378">Hydrolase</keyword>
<comment type="caution">
    <text evidence="11">The sequence shown here is derived from an EMBL/GenBank/DDBJ whole genome shotgun (WGS) entry which is preliminary data.</text>
</comment>
<proteinExistence type="inferred from homology"/>
<evidence type="ECO:0000256" key="4">
    <source>
        <dbReference type="ARBA" id="ARBA00022741"/>
    </source>
</evidence>
<dbReference type="InterPro" id="IPR014001">
    <property type="entry name" value="Helicase_ATP-bd"/>
</dbReference>
<feature type="compositionally biased region" description="Basic and acidic residues" evidence="9">
    <location>
        <begin position="127"/>
        <end position="138"/>
    </location>
</feature>
<dbReference type="FunFam" id="3.40.50.300:FF:000615">
    <property type="entry name" value="pre-mRNA-splicing factor ATP-dependent RNA helicase DEAH7"/>
    <property type="match status" value="1"/>
</dbReference>
<feature type="compositionally biased region" description="Basic and acidic residues" evidence="9">
    <location>
        <begin position="468"/>
        <end position="486"/>
    </location>
</feature>
<organism evidence="11 12">
    <name type="scientific">Aromia moschata</name>
    <dbReference type="NCBI Taxonomy" id="1265417"/>
    <lineage>
        <taxon>Eukaryota</taxon>
        <taxon>Metazoa</taxon>
        <taxon>Ecdysozoa</taxon>
        <taxon>Arthropoda</taxon>
        <taxon>Hexapoda</taxon>
        <taxon>Insecta</taxon>
        <taxon>Pterygota</taxon>
        <taxon>Neoptera</taxon>
        <taxon>Endopterygota</taxon>
        <taxon>Coleoptera</taxon>
        <taxon>Polyphaga</taxon>
        <taxon>Cucujiformia</taxon>
        <taxon>Chrysomeloidea</taxon>
        <taxon>Cerambycidae</taxon>
        <taxon>Cerambycinae</taxon>
        <taxon>Callichromatini</taxon>
        <taxon>Aromia</taxon>
    </lineage>
</organism>
<dbReference type="GO" id="GO:0003724">
    <property type="term" value="F:RNA helicase activity"/>
    <property type="evidence" value="ECO:0007669"/>
    <property type="project" value="UniProtKB-EC"/>
</dbReference>
<feature type="domain" description="Helicase ATP-binding" evidence="10">
    <location>
        <begin position="530"/>
        <end position="646"/>
    </location>
</feature>
<feature type="region of interest" description="Disordered" evidence="9">
    <location>
        <begin position="467"/>
        <end position="486"/>
    </location>
</feature>
<dbReference type="EMBL" id="JAPWTK010000002">
    <property type="protein sequence ID" value="KAJ8962734.1"/>
    <property type="molecule type" value="Genomic_DNA"/>
</dbReference>
<evidence type="ECO:0000256" key="3">
    <source>
        <dbReference type="ARBA" id="ARBA00022664"/>
    </source>
</evidence>
<feature type="region of interest" description="Disordered" evidence="9">
    <location>
        <begin position="316"/>
        <end position="354"/>
    </location>
</feature>
<name>A0AAV8ZE17_9CUCU</name>
<accession>A0AAV8ZE17</accession>
<gene>
    <name evidence="11" type="ORF">NQ318_001132</name>
</gene>
<feature type="compositionally biased region" description="Basic and acidic residues" evidence="9">
    <location>
        <begin position="1"/>
        <end position="18"/>
    </location>
</feature>
<comment type="catalytic activity">
    <reaction evidence="8">
        <text>ATP + H2O = ADP + phosphate + H(+)</text>
        <dbReference type="Rhea" id="RHEA:13065"/>
        <dbReference type="ChEBI" id="CHEBI:15377"/>
        <dbReference type="ChEBI" id="CHEBI:15378"/>
        <dbReference type="ChEBI" id="CHEBI:30616"/>
        <dbReference type="ChEBI" id="CHEBI:43474"/>
        <dbReference type="ChEBI" id="CHEBI:456216"/>
        <dbReference type="EC" id="3.6.4.13"/>
    </reaction>
</comment>
<feature type="region of interest" description="Disordered" evidence="9">
    <location>
        <begin position="1"/>
        <end position="291"/>
    </location>
</feature>
<sequence>MDSEENLHRLEGTSDEKGGLMVRKNVPVFKVPQPSRLGLDRLAAQKRREKEEAARKMSFDIDDDENNEDSDVPVNERTNRDSRKFRSPQEETPTYTGGITKEARERFMERLSSSTNKQKGVYATTKNKHERESDEDRDHHRKKEKDKDRGKDRSSERDRYKRSERGSDRRDKTPRFKDEPKTPDMRIKDSTSKSSWDEEDEAAPSKRSTWDFPTPSVYKSRSSEWSERSNRSHYDKSDRSYRDDRKSSRDRHYKIEDDTPRPTPAHNYNAWVKDRKRTGATPGLGKGESLKWDSTVERENWEEEQKRLDREWYNMDEGYDDENNPFSSVSDEYTKKKEEQLEQRKKKRLSAQQRQINKDNELWERNRMLTSGVVHSIDFSEDFDEESIDRVHLLVHNIVPPFLDGRIVFTKQPEPVIPVRDPTSDMALVARKGSHLVRVYREQKERRKAQKKHWELGGTKMGNIMGIKKKEDEDDKKYNKDDDSTDYKTDHKFAEHMKDTGEASSEFARKKSIVEQRRYLPAFAVRQELLNIIRENSVVIIVGETGSGKTTQLTQYLHEDGYSKYGMIGCTQPRRVAAMSVAKRVSDEMGTKLGDEVGYAIRFEDCTSENTVIKYMTDGILLRESLREPDLDHYSAVIMDEAHEDP</sequence>
<keyword evidence="6" id="KW-0347">Helicase</keyword>
<evidence type="ECO:0000259" key="10">
    <source>
        <dbReference type="PROSITE" id="PS51192"/>
    </source>
</evidence>
<reference evidence="11" key="1">
    <citation type="journal article" date="2023" name="Insect Mol. Biol.">
        <title>Genome sequencing provides insights into the evolution of gene families encoding plant cell wall-degrading enzymes in longhorned beetles.</title>
        <authorList>
            <person name="Shin N.R."/>
            <person name="Okamura Y."/>
            <person name="Kirsch R."/>
            <person name="Pauchet Y."/>
        </authorList>
    </citation>
    <scope>NUCLEOTIDE SEQUENCE</scope>
    <source>
        <strain evidence="11">AMC_N1</strain>
    </source>
</reference>
<keyword evidence="4" id="KW-0547">Nucleotide-binding</keyword>
<evidence type="ECO:0000256" key="5">
    <source>
        <dbReference type="ARBA" id="ARBA00022801"/>
    </source>
</evidence>
<evidence type="ECO:0000313" key="12">
    <source>
        <dbReference type="Proteomes" id="UP001162162"/>
    </source>
</evidence>
<dbReference type="InterPro" id="IPR027417">
    <property type="entry name" value="P-loop_NTPase"/>
</dbReference>
<keyword evidence="7" id="KW-0067">ATP-binding</keyword>
<dbReference type="PANTHER" id="PTHR18934">
    <property type="entry name" value="ATP-DEPENDENT RNA HELICASE"/>
    <property type="match status" value="1"/>
</dbReference>
<dbReference type="Proteomes" id="UP001162162">
    <property type="component" value="Unassembled WGS sequence"/>
</dbReference>
<dbReference type="AlphaFoldDB" id="A0AAV8ZE17"/>
<feature type="compositionally biased region" description="Basic and acidic residues" evidence="9">
    <location>
        <begin position="145"/>
        <end position="191"/>
    </location>
</feature>
<feature type="compositionally biased region" description="Basic and acidic residues" evidence="9">
    <location>
        <begin position="221"/>
        <end position="247"/>
    </location>
</feature>
<evidence type="ECO:0000256" key="1">
    <source>
        <dbReference type="ARBA" id="ARBA00008792"/>
    </source>
</evidence>
<feature type="compositionally biased region" description="Acidic residues" evidence="9">
    <location>
        <begin position="60"/>
        <end position="71"/>
    </location>
</feature>
<dbReference type="PANTHER" id="PTHR18934:SF99">
    <property type="entry name" value="ATP-DEPENDENT RNA HELICASE DHX37-RELATED"/>
    <property type="match status" value="1"/>
</dbReference>
<dbReference type="PROSITE" id="PS51192">
    <property type="entry name" value="HELICASE_ATP_BIND_1"/>
    <property type="match status" value="1"/>
</dbReference>
<evidence type="ECO:0000256" key="8">
    <source>
        <dbReference type="ARBA" id="ARBA00047984"/>
    </source>
</evidence>
<dbReference type="GO" id="GO:0005524">
    <property type="term" value="F:ATP binding"/>
    <property type="evidence" value="ECO:0007669"/>
    <property type="project" value="UniProtKB-KW"/>
</dbReference>
<dbReference type="InterPro" id="IPR002464">
    <property type="entry name" value="DNA/RNA_helicase_DEAH_CS"/>
</dbReference>
<keyword evidence="12" id="KW-1185">Reference proteome</keyword>
<comment type="similarity">
    <text evidence="1">Belongs to the DEAD box helicase family. DEAH subfamily.</text>
</comment>
<evidence type="ECO:0000256" key="9">
    <source>
        <dbReference type="SAM" id="MobiDB-lite"/>
    </source>
</evidence>
<keyword evidence="3" id="KW-0507">mRNA processing</keyword>
<evidence type="ECO:0000256" key="7">
    <source>
        <dbReference type="ARBA" id="ARBA00022840"/>
    </source>
</evidence>
<dbReference type="GO" id="GO:0003723">
    <property type="term" value="F:RNA binding"/>
    <property type="evidence" value="ECO:0007669"/>
    <property type="project" value="TreeGrafter"/>
</dbReference>
<dbReference type="Gene3D" id="3.40.50.300">
    <property type="entry name" value="P-loop containing nucleotide triphosphate hydrolases"/>
    <property type="match status" value="1"/>
</dbReference>
<feature type="compositionally biased region" description="Basic and acidic residues" evidence="9">
    <location>
        <begin position="332"/>
        <end position="343"/>
    </location>
</feature>
<evidence type="ECO:0000256" key="2">
    <source>
        <dbReference type="ARBA" id="ARBA00012552"/>
    </source>
</evidence>
<dbReference type="EC" id="3.6.4.13" evidence="2"/>
<dbReference type="SMART" id="SM00487">
    <property type="entry name" value="DEXDc"/>
    <property type="match status" value="1"/>
</dbReference>
<feature type="compositionally biased region" description="Basic and acidic residues" evidence="9">
    <location>
        <begin position="46"/>
        <end position="59"/>
    </location>
</feature>
<evidence type="ECO:0000313" key="11">
    <source>
        <dbReference type="EMBL" id="KAJ8962734.1"/>
    </source>
</evidence>
<evidence type="ECO:0000256" key="6">
    <source>
        <dbReference type="ARBA" id="ARBA00022806"/>
    </source>
</evidence>
<dbReference type="GO" id="GO:0016787">
    <property type="term" value="F:hydrolase activity"/>
    <property type="evidence" value="ECO:0007669"/>
    <property type="project" value="UniProtKB-KW"/>
</dbReference>